<feature type="domain" description="Protein FecR C-terminal" evidence="3">
    <location>
        <begin position="279"/>
        <end position="347"/>
    </location>
</feature>
<dbReference type="GO" id="GO:0016989">
    <property type="term" value="F:sigma factor antagonist activity"/>
    <property type="evidence" value="ECO:0007669"/>
    <property type="project" value="TreeGrafter"/>
</dbReference>
<dbReference type="PANTHER" id="PTHR30273">
    <property type="entry name" value="PERIPLASMIC SIGNAL SENSOR AND SIGMA FACTOR ACTIVATOR FECR-RELATED"/>
    <property type="match status" value="1"/>
</dbReference>
<keyword evidence="1" id="KW-0472">Membrane</keyword>
<dbReference type="OrthoDB" id="1523735at2"/>
<dbReference type="InterPro" id="IPR032508">
    <property type="entry name" value="FecR_C"/>
</dbReference>
<dbReference type="Gene3D" id="3.55.50.30">
    <property type="match status" value="1"/>
</dbReference>
<dbReference type="Gene3D" id="2.60.120.1440">
    <property type="match status" value="1"/>
</dbReference>
<evidence type="ECO:0000313" key="4">
    <source>
        <dbReference type="EMBL" id="RPD43041.1"/>
    </source>
</evidence>
<sequence>MEEDKIWNLMARKLSGEALPHELTALQELMDQQPELREVYAMMAEHWDAASEEESGKLDGKYLRLWQAISEKKENQRANKAHFNISRLNTAKWLTAAACIVLAVVFAIFFTNRNGDPAQLSEVSTRNGSRTKIILPDGSAVWLNAGSRLTYTAGDFTKEERAVHLTGEAFFDVEPMPDAPFIVHTQQAKVQVLGTSFDIKAYPEDGQFEAALITGAIVVIPKTGKEKTIQLKPGQRITLSENRPGKAASPAIHLDSIRMIPVNGGADSLLLETAWIENKLAFTSEPFYSLAAKIERWYNVKINFADTTVKNYRFTGVFEDETLEQALSALQFTGSFKYRIVKNEIFIEE</sequence>
<comment type="caution">
    <text evidence="4">The sequence shown here is derived from an EMBL/GenBank/DDBJ whole genome shotgun (WGS) entry which is preliminary data.</text>
</comment>
<dbReference type="Pfam" id="PF16344">
    <property type="entry name" value="FecR_C"/>
    <property type="match status" value="1"/>
</dbReference>
<feature type="domain" description="FecR protein" evidence="2">
    <location>
        <begin position="122"/>
        <end position="217"/>
    </location>
</feature>
<evidence type="ECO:0000313" key="5">
    <source>
        <dbReference type="Proteomes" id="UP000279089"/>
    </source>
</evidence>
<name>A0A3N4MGQ3_9BACT</name>
<dbReference type="RefSeq" id="WP_120514312.1">
    <property type="nucleotide sequence ID" value="NZ_QXZY01000001.1"/>
</dbReference>
<keyword evidence="1" id="KW-0812">Transmembrane</keyword>
<organism evidence="4 5">
    <name type="scientific">Chitinophaga barathri</name>
    <dbReference type="NCBI Taxonomy" id="1647451"/>
    <lineage>
        <taxon>Bacteria</taxon>
        <taxon>Pseudomonadati</taxon>
        <taxon>Bacteroidota</taxon>
        <taxon>Chitinophagia</taxon>
        <taxon>Chitinophagales</taxon>
        <taxon>Chitinophagaceae</taxon>
        <taxon>Chitinophaga</taxon>
    </lineage>
</organism>
<proteinExistence type="predicted"/>
<evidence type="ECO:0000256" key="1">
    <source>
        <dbReference type="SAM" id="Phobius"/>
    </source>
</evidence>
<dbReference type="InterPro" id="IPR012373">
    <property type="entry name" value="Ferrdict_sens_TM"/>
</dbReference>
<dbReference type="EMBL" id="RMBX01000001">
    <property type="protein sequence ID" value="RPD43041.1"/>
    <property type="molecule type" value="Genomic_DNA"/>
</dbReference>
<dbReference type="Proteomes" id="UP000279089">
    <property type="component" value="Unassembled WGS sequence"/>
</dbReference>
<accession>A0A3N4MGQ3</accession>
<evidence type="ECO:0000259" key="3">
    <source>
        <dbReference type="Pfam" id="PF16344"/>
    </source>
</evidence>
<evidence type="ECO:0000259" key="2">
    <source>
        <dbReference type="Pfam" id="PF04773"/>
    </source>
</evidence>
<reference evidence="5" key="1">
    <citation type="submission" date="2018-11" db="EMBL/GenBank/DDBJ databases">
        <title>Chitinophaga lutea sp.nov., isolate from arsenic contaminated soil.</title>
        <authorList>
            <person name="Zong Y."/>
        </authorList>
    </citation>
    <scope>NUCLEOTIDE SEQUENCE [LARGE SCALE GENOMIC DNA]</scope>
    <source>
        <strain evidence="5">YLT18</strain>
    </source>
</reference>
<dbReference type="Pfam" id="PF04773">
    <property type="entry name" value="FecR"/>
    <property type="match status" value="1"/>
</dbReference>
<dbReference type="PIRSF" id="PIRSF018266">
    <property type="entry name" value="FecR"/>
    <property type="match status" value="1"/>
</dbReference>
<feature type="transmembrane region" description="Helical" evidence="1">
    <location>
        <begin position="93"/>
        <end position="111"/>
    </location>
</feature>
<dbReference type="InterPro" id="IPR006860">
    <property type="entry name" value="FecR"/>
</dbReference>
<keyword evidence="1" id="KW-1133">Transmembrane helix</keyword>
<keyword evidence="5" id="KW-1185">Reference proteome</keyword>
<protein>
    <submittedName>
        <fullName evidence="4">DUF4974 domain-containing protein</fullName>
    </submittedName>
</protein>
<gene>
    <name evidence="4" type="ORF">EG028_01760</name>
</gene>
<dbReference type="AlphaFoldDB" id="A0A3N4MGQ3"/>
<dbReference type="PANTHER" id="PTHR30273:SF2">
    <property type="entry name" value="PROTEIN FECR"/>
    <property type="match status" value="1"/>
</dbReference>